<dbReference type="Pfam" id="PF13585">
    <property type="entry name" value="CHU_C"/>
    <property type="match status" value="1"/>
</dbReference>
<feature type="non-terminal residue" evidence="4">
    <location>
        <position position="1"/>
    </location>
</feature>
<dbReference type="EMBL" id="FXTB01000001">
    <property type="protein sequence ID" value="SMO45134.1"/>
    <property type="molecule type" value="Genomic_DNA"/>
</dbReference>
<evidence type="ECO:0000256" key="1">
    <source>
        <dbReference type="ARBA" id="ARBA00022729"/>
    </source>
</evidence>
<evidence type="ECO:0000259" key="3">
    <source>
        <dbReference type="PROSITE" id="PS50835"/>
    </source>
</evidence>
<dbReference type="Proteomes" id="UP000319040">
    <property type="component" value="Unassembled WGS sequence"/>
</dbReference>
<dbReference type="InterPro" id="IPR026341">
    <property type="entry name" value="T9SS_type_B"/>
</dbReference>
<gene>
    <name evidence="4" type="ORF">SAMN06265379_101880</name>
</gene>
<dbReference type="Gene3D" id="2.60.40.10">
    <property type="entry name" value="Immunoglobulins"/>
    <property type="match status" value="4"/>
</dbReference>
<dbReference type="GO" id="GO:0009897">
    <property type="term" value="C:external side of plasma membrane"/>
    <property type="evidence" value="ECO:0007669"/>
    <property type="project" value="TreeGrafter"/>
</dbReference>
<dbReference type="InterPro" id="IPR003599">
    <property type="entry name" value="Ig_sub"/>
</dbReference>
<dbReference type="InterPro" id="IPR036179">
    <property type="entry name" value="Ig-like_dom_sf"/>
</dbReference>
<dbReference type="PROSITE" id="PS50835">
    <property type="entry name" value="IG_LIKE"/>
    <property type="match status" value="1"/>
</dbReference>
<dbReference type="GO" id="GO:0007166">
    <property type="term" value="P:cell surface receptor signaling pathway"/>
    <property type="evidence" value="ECO:0007669"/>
    <property type="project" value="TreeGrafter"/>
</dbReference>
<dbReference type="InterPro" id="IPR050488">
    <property type="entry name" value="Ig_Fc_receptor"/>
</dbReference>
<keyword evidence="2" id="KW-1015">Disulfide bond</keyword>
<sequence>GGPAGITYAWTGPNGFTSNLQNPVLSNVSMADAGAYTLTVTDGNTCEQSISTTVTINANPSITAGSNSPVCEGSAINLTSSPAGGSGTYTAFNWTGPNGFTSSTQNPTVANATLAASGDYTVTVTDNLGCSSTLAATETVLVTERPTISVNYNAPVCDGTTLTLTATAAGGSGNYVNYVWTKDGTIVAGENASTLTIASAAISDAATYGVTVEDLSGCFSDEGTVAVTIQALPIAAASNDGPVCLGEDVTLSALPNGMVTYSWTGPGSFTSAAQNPSLSAVSLTDAGTYTLTVTDANTCQATATTDLVVNQVTSGISVSAPAPGLTTICGGTAVTFNASGSDGSGNYSYDFHRIRGGNDSSVKNGTDITYTTSDLQNGDQVYVVVTDVNTTCSHTSGSITMTVIDNPVPTLSITSPGGTTICAGDQMEFLASPGSFSRYVFMRNGTEVLQDDVSNTLAINTINDGDDISVIAYAGTCFGNSTALTINVNPLPTSDLSASKTTVCQNETVTFTATPGGTGPFQYQFYVDGIAQGVQGSNIFTHSSTADFNVEAEVFDSNNCSVLSAAVNVTISVPLAGLTADKTTICETEEVTFTATGGVAYEFFVNGISMQGPGVEHEYKTTTLLDNDNVTVQVTDASNCTASHAGIIIKVNPIPVVGIISSDNDNIICTGDEVTFTASGGDVFEWFLDGNPVQGPDANDTYVTSVLTDAQKVSARVSYSTSSCGANTAEIITTVNPLPIATLNVSPSNTVISGTMLTFTGGGGTEYEFSVNNIVQQSRSITSTYNTDALVDGDVVSVDVYDGNNCVSTASINLTVYDGVLPLTLETSASAYCSDSNEDIYIYLVGNPQVGVSYALVDDLTGVAIDTIEYTGTEDLRWQHVNIDGSKSYRAIAFYNGLPDAPVSMLNSPQTITQNPLPDSYTLSSPSGSPVTGCNGGAGHDITLSGTQPDFIYRLLVGGTEVDSQIGTGSSIDFTANLVVGFYTIQAEDNITGCTKMMDGSFEIVSDVAEVAFELSVVNPADPTDLTDGRYCAGGAGVELQLDGSLDNTVNYKLYLDGADTGVSVPGVNGPISFGTVTAEGVYTVRVESASGCQFPMTGHADVRTVPVPAQFNLITDNAMDNTSGHYCEGASGITISIDGQQEDIEYRLYRDGNFIEMLIGIDTPAAPLIFSGPLSNEGIYTVEASVPMVGCSTPMANTIEVVIDPLPSEYEIYNDVNEYCTGESTMIYMNDSEADVEYTWEEINSGNRGTWQNGNNSRLEFTINATGDYNIIAQRTDGITSCTSTMLNGPISITEKPLPMDVALLLADPGTGCDNGDSLYVESSELGVTYVLVKQVGTDYYPAIGIPSITGDGNDVGFERVVDANATYGVQAIKEGCSIYASSTLIVDVAGAITKQQVTGSGEICNGDPGVQFGLAATEVAVDYELWKAGDLAPLQTISGTGNAIQFNEAIEEGEYYVMARNGLCDTEMANRVNLNVNPLPVAFAMFGSGATCDLTNDGAMLGVVQSEADFTYRLQLDDGSGSLSILAQIPGRTDEDSLKYKVNQEGIYTFMAISDQGCTSNMNGSVTVAESPAPLDQIIDPTVRTTYCGSEKGVELRLTDNELDVTYQVKDASGTVISEVTGTNASGTAQELAFPDLVPEGVYTIHKSRGGDACVSLANAGNLVNILLEPLPAMHKLVADNERVCGGEAMIYLQGFDPGRNYRIQSTVGNILDTITGAVRDSIWWTVNEPAGSSEIYEVIAMSNSGACDVSMGTVRVEFNNAPDEFVTFTQFGSDSATKGKDSYCEGDEGLRIGIENSQQGVAYLLHNLMDMENALDVIVGNNSEQLYTKQLTGGEYIVKSILYSTGCELISEDTVKVIENPLPDTTYLLSCTKPDAGDCYVGDFVTMDGSETGINYTLYKGWDTNTIYGQIRQGDGSAIVFDDIEILSGGTYKVMATNPVTGCSASVADNVKFFDSPLIAIDDSLSIENKALTGSILVHTNDILNQSVDIVQDSDNQGNIRFALLEGFVDSLNNVVLNKKGNPVKTIGVASIDTISGALTYEKLPNFYGLDSVRYVIRNIDYMYRTDTAMVYFYAGNKEIEEDKTFLIPNAFSPNGDGFNDYFRIVGINKNGVTATKSTLEVFNRWGTMVYRSKDTTYGEDGNWWDGTSSEASMFSIGSDLPNGTYFYVFKVEVNIGDRVETKEYNGYIELRR</sequence>
<keyword evidence="5" id="KW-1185">Reference proteome</keyword>
<dbReference type="PANTHER" id="PTHR11481">
    <property type="entry name" value="IMMUNOGLOBULIN FC RECEPTOR"/>
    <property type="match status" value="1"/>
</dbReference>
<evidence type="ECO:0000313" key="5">
    <source>
        <dbReference type="Proteomes" id="UP000319040"/>
    </source>
</evidence>
<accession>A0A521BDG2</accession>
<evidence type="ECO:0000313" key="4">
    <source>
        <dbReference type="EMBL" id="SMO45134.1"/>
    </source>
</evidence>
<dbReference type="RefSeq" id="WP_185957433.1">
    <property type="nucleotide sequence ID" value="NZ_FXTB01000001.1"/>
</dbReference>
<dbReference type="InterPro" id="IPR035986">
    <property type="entry name" value="PKD_dom_sf"/>
</dbReference>
<dbReference type="PANTHER" id="PTHR11481:SF60">
    <property type="entry name" value="IG-LIKE DOMAIN-CONTAINING PROTEIN"/>
    <property type="match status" value="1"/>
</dbReference>
<dbReference type="SUPFAM" id="SSF48726">
    <property type="entry name" value="Immunoglobulin"/>
    <property type="match status" value="1"/>
</dbReference>
<dbReference type="GO" id="GO:0006955">
    <property type="term" value="P:immune response"/>
    <property type="evidence" value="ECO:0007669"/>
    <property type="project" value="TreeGrafter"/>
</dbReference>
<dbReference type="SUPFAM" id="SSF49299">
    <property type="entry name" value="PKD domain"/>
    <property type="match status" value="2"/>
</dbReference>
<dbReference type="NCBIfam" id="TIGR04131">
    <property type="entry name" value="Bac_Flav_CTERM"/>
    <property type="match status" value="1"/>
</dbReference>
<protein>
    <submittedName>
        <fullName evidence="4">Gliding motility-associated C-terminal domain-containing protein</fullName>
    </submittedName>
</protein>
<feature type="domain" description="Ig-like" evidence="3">
    <location>
        <begin position="146"/>
        <end position="226"/>
    </location>
</feature>
<proteinExistence type="predicted"/>
<evidence type="ECO:0000256" key="2">
    <source>
        <dbReference type="ARBA" id="ARBA00023157"/>
    </source>
</evidence>
<dbReference type="InterPro" id="IPR013783">
    <property type="entry name" value="Ig-like_fold"/>
</dbReference>
<organism evidence="4 5">
    <name type="scientific">Saccharicrinis carchari</name>
    <dbReference type="NCBI Taxonomy" id="1168039"/>
    <lineage>
        <taxon>Bacteria</taxon>
        <taxon>Pseudomonadati</taxon>
        <taxon>Bacteroidota</taxon>
        <taxon>Bacteroidia</taxon>
        <taxon>Marinilabiliales</taxon>
        <taxon>Marinilabiliaceae</taxon>
        <taxon>Saccharicrinis</taxon>
    </lineage>
</organism>
<reference evidence="4 5" key="1">
    <citation type="submission" date="2017-05" db="EMBL/GenBank/DDBJ databases">
        <authorList>
            <person name="Varghese N."/>
            <person name="Submissions S."/>
        </authorList>
    </citation>
    <scope>NUCLEOTIDE SEQUENCE [LARGE SCALE GENOMIC DNA]</scope>
    <source>
        <strain evidence="4 5">DSM 27040</strain>
    </source>
</reference>
<name>A0A521BDG2_SACCC</name>
<dbReference type="InterPro" id="IPR007110">
    <property type="entry name" value="Ig-like_dom"/>
</dbReference>
<keyword evidence="1" id="KW-0732">Signal</keyword>
<dbReference type="GO" id="GO:0004888">
    <property type="term" value="F:transmembrane signaling receptor activity"/>
    <property type="evidence" value="ECO:0007669"/>
    <property type="project" value="TreeGrafter"/>
</dbReference>
<dbReference type="SMART" id="SM00409">
    <property type="entry name" value="IG"/>
    <property type="match status" value="3"/>
</dbReference>